<protein>
    <submittedName>
        <fullName evidence="2">PAS/PAC sensor-containing diguanylate cyclase/phosphodiesterase</fullName>
    </submittedName>
</protein>
<dbReference type="InterPro" id="IPR050706">
    <property type="entry name" value="Cyclic-di-GMP_PDE-like"/>
</dbReference>
<reference evidence="3" key="1">
    <citation type="submission" date="2016-02" db="EMBL/GenBank/DDBJ databases">
        <authorList>
            <person name="Wibberg D."/>
        </authorList>
    </citation>
    <scope>NUCLEOTIDE SEQUENCE [LARGE SCALE GENOMIC DNA]</scope>
</reference>
<keyword evidence="3" id="KW-1185">Reference proteome</keyword>
<evidence type="ECO:0000313" key="3">
    <source>
        <dbReference type="Proteomes" id="UP000199013"/>
    </source>
</evidence>
<dbReference type="PANTHER" id="PTHR33121">
    <property type="entry name" value="CYCLIC DI-GMP PHOSPHODIESTERASE PDEF"/>
    <property type="match status" value="1"/>
</dbReference>
<dbReference type="Proteomes" id="UP000199013">
    <property type="component" value="Unassembled WGS sequence"/>
</dbReference>
<dbReference type="SMART" id="SM00052">
    <property type="entry name" value="EAL"/>
    <property type="match status" value="1"/>
</dbReference>
<dbReference type="PROSITE" id="PS50883">
    <property type="entry name" value="EAL"/>
    <property type="match status" value="1"/>
</dbReference>
<dbReference type="Gene3D" id="3.20.20.450">
    <property type="entry name" value="EAL domain"/>
    <property type="match status" value="1"/>
</dbReference>
<dbReference type="Pfam" id="PF00563">
    <property type="entry name" value="EAL"/>
    <property type="match status" value="1"/>
</dbReference>
<dbReference type="SUPFAM" id="SSF141868">
    <property type="entry name" value="EAL domain-like"/>
    <property type="match status" value="1"/>
</dbReference>
<dbReference type="InterPro" id="IPR001633">
    <property type="entry name" value="EAL_dom"/>
</dbReference>
<dbReference type="EMBL" id="FLUV01002201">
    <property type="protein sequence ID" value="SBW27283.1"/>
    <property type="molecule type" value="Genomic_DNA"/>
</dbReference>
<name>A0A1C3PBT7_9ACTN</name>
<organism evidence="2 3">
    <name type="scientific">Candidatus Protofrankia californiensis</name>
    <dbReference type="NCBI Taxonomy" id="1839754"/>
    <lineage>
        <taxon>Bacteria</taxon>
        <taxon>Bacillati</taxon>
        <taxon>Actinomycetota</taxon>
        <taxon>Actinomycetes</taxon>
        <taxon>Frankiales</taxon>
        <taxon>Frankiaceae</taxon>
        <taxon>Protofrankia</taxon>
    </lineage>
</organism>
<dbReference type="CDD" id="cd01948">
    <property type="entry name" value="EAL"/>
    <property type="match status" value="1"/>
</dbReference>
<evidence type="ECO:0000313" key="2">
    <source>
        <dbReference type="EMBL" id="SBW27283.1"/>
    </source>
</evidence>
<proteinExistence type="predicted"/>
<dbReference type="AlphaFoldDB" id="A0A1C3PBT7"/>
<dbReference type="GO" id="GO:0071111">
    <property type="term" value="F:cyclic-guanylate-specific phosphodiesterase activity"/>
    <property type="evidence" value="ECO:0007669"/>
    <property type="project" value="InterPro"/>
</dbReference>
<sequence>MVNTRNAMNVITELRGEGIRISVDDFGTGYSSLAYLRDLPVHDLKIDKSFVVNVAHRTKDFSIVRSIIDLAHNLDLRVVAEGIESSEVCSLLRDLGCDEGQGFYLGHPVPPADLAA</sequence>
<gene>
    <name evidence="2" type="ORF">FDG2_5254</name>
</gene>
<accession>A0A1C3PBT7</accession>
<dbReference type="InterPro" id="IPR035919">
    <property type="entry name" value="EAL_sf"/>
</dbReference>
<evidence type="ECO:0000259" key="1">
    <source>
        <dbReference type="PROSITE" id="PS50883"/>
    </source>
</evidence>
<dbReference type="PANTHER" id="PTHR33121:SF70">
    <property type="entry name" value="SIGNALING PROTEIN YKOW"/>
    <property type="match status" value="1"/>
</dbReference>
<feature type="domain" description="EAL" evidence="1">
    <location>
        <begin position="1"/>
        <end position="116"/>
    </location>
</feature>